<proteinExistence type="predicted"/>
<protein>
    <submittedName>
        <fullName evidence="2">Carbohydrate ABC transporter substrate-binding protein, CUT1 family</fullName>
    </submittedName>
</protein>
<dbReference type="PANTHER" id="PTHR43649">
    <property type="entry name" value="ARABINOSE-BINDING PROTEIN-RELATED"/>
    <property type="match status" value="1"/>
</dbReference>
<feature type="signal peptide" evidence="1">
    <location>
        <begin position="1"/>
        <end position="26"/>
    </location>
</feature>
<dbReference type="InterPro" id="IPR006311">
    <property type="entry name" value="TAT_signal"/>
</dbReference>
<accession>A0A1H1ZL11</accession>
<gene>
    <name evidence="2" type="ORF">SAMN04489812_5300</name>
</gene>
<dbReference type="SUPFAM" id="SSF53850">
    <property type="entry name" value="Periplasmic binding protein-like II"/>
    <property type="match status" value="1"/>
</dbReference>
<dbReference type="Proteomes" id="UP000199103">
    <property type="component" value="Chromosome I"/>
</dbReference>
<dbReference type="PROSITE" id="PS51257">
    <property type="entry name" value="PROKAR_LIPOPROTEIN"/>
    <property type="match status" value="1"/>
</dbReference>
<keyword evidence="1" id="KW-0732">Signal</keyword>
<dbReference type="EMBL" id="LT629772">
    <property type="protein sequence ID" value="SDT34511.1"/>
    <property type="molecule type" value="Genomic_DNA"/>
</dbReference>
<feature type="chain" id="PRO_5009267814" evidence="1">
    <location>
        <begin position="27"/>
        <end position="455"/>
    </location>
</feature>
<keyword evidence="3" id="KW-1185">Reference proteome</keyword>
<dbReference type="PANTHER" id="PTHR43649:SF12">
    <property type="entry name" value="DIACETYLCHITOBIOSE BINDING PROTEIN DASA"/>
    <property type="match status" value="1"/>
</dbReference>
<name>A0A1H1ZL11_9ACTN</name>
<dbReference type="STRING" id="630515.SAMN04489812_5300"/>
<evidence type="ECO:0000313" key="3">
    <source>
        <dbReference type="Proteomes" id="UP000199103"/>
    </source>
</evidence>
<dbReference type="AlphaFoldDB" id="A0A1H1ZL11"/>
<evidence type="ECO:0000256" key="1">
    <source>
        <dbReference type="SAM" id="SignalP"/>
    </source>
</evidence>
<dbReference type="InterPro" id="IPR050490">
    <property type="entry name" value="Bact_solute-bd_prot1"/>
</dbReference>
<dbReference type="OrthoDB" id="9770625at2"/>
<dbReference type="PROSITE" id="PS51318">
    <property type="entry name" value="TAT"/>
    <property type="match status" value="1"/>
</dbReference>
<dbReference type="Pfam" id="PF01547">
    <property type="entry name" value="SBP_bac_1"/>
    <property type="match status" value="1"/>
</dbReference>
<organism evidence="2 3">
    <name type="scientific">Microlunatus soli</name>
    <dbReference type="NCBI Taxonomy" id="630515"/>
    <lineage>
        <taxon>Bacteria</taxon>
        <taxon>Bacillati</taxon>
        <taxon>Actinomycetota</taxon>
        <taxon>Actinomycetes</taxon>
        <taxon>Propionibacteriales</taxon>
        <taxon>Propionibacteriaceae</taxon>
        <taxon>Microlunatus</taxon>
    </lineage>
</organism>
<sequence length="455" mass="49493">MTDSRSPSRLSRRTALLGLGALGAGAALTGCDDDRSGPAADGLGTPDQHVQLTMMSNDAFAETWQDELVPEFNKDFPTVDVTIDSTPYDSLVAKGVLNGTSKDPDYDLITLDDPWTPQLADAGLLLDLKRDAASWTDPDYDWDDFNSAALGASAWNGGQYGVPLRSNLLLMIYNRELYAEAGVAEPTPDLSWGSFARQAPRLVQATGGDDRINSWATGLTWARGELSPPFWQTVLNADGGRLFDDAMRPQFNTPDGQAALQLQVDLLRYAPPGAKTYNYNEPLDAFRQGRIASLFTWGSAYQSVAVDSSVTTLSPDQVGIQTMPAGSRGPSTHRGIWSGAIFKNSRHPRAAWTLLQWMSSKTGELWCANHLGSFPARRSTLASRPDKPWLAAMYDTIQSGFSAAEKNQMWRPRSPQAGAIQQVLADETSAAVQGQHSVRDALTRAAEQISELLEH</sequence>
<dbReference type="Gene3D" id="3.40.190.10">
    <property type="entry name" value="Periplasmic binding protein-like II"/>
    <property type="match status" value="2"/>
</dbReference>
<reference evidence="2 3" key="1">
    <citation type="submission" date="2016-10" db="EMBL/GenBank/DDBJ databases">
        <authorList>
            <person name="de Groot N.N."/>
        </authorList>
    </citation>
    <scope>NUCLEOTIDE SEQUENCE [LARGE SCALE GENOMIC DNA]</scope>
    <source>
        <strain evidence="2 3">DSM 21800</strain>
    </source>
</reference>
<evidence type="ECO:0000313" key="2">
    <source>
        <dbReference type="EMBL" id="SDT34511.1"/>
    </source>
</evidence>
<dbReference type="InterPro" id="IPR006059">
    <property type="entry name" value="SBP"/>
</dbReference>
<dbReference type="RefSeq" id="WP_091529218.1">
    <property type="nucleotide sequence ID" value="NZ_LT629772.1"/>
</dbReference>